<sequence length="429" mass="46896">MSTTTAGPPPGPPPRFMDPAYAHESNLPRILGVLTTFHFIALAFVGLRLYARLFVVKAFGKDDACICVAALCALGGWIAFIIQGYNGLGRHLIVMVSDPEMTKNFYHASFWQSIISAITALGFLKLSIGFGLLRLSTHKWYNVAIWATMGLVVAYSIMAWFTFFLQCNPMAAYWDASLDPDPINDPKCYPITLFIKFGLINTSFNIATDILFAAYPIPIILGLQMKLRTKMYLVLVLSLGYFAVGFGIAKAVYQIAFSGERDRWFEANVTFYGFLQLNFGIIAACAATLKPLLNNILKLGSTHRSGTKGTGPSTLHTWGSRSFGQRQNGHERLGTSSGSRNRKGDLDTIDNENDYELENGKPRARDSEMYPVMGAQGNAPLYPGNGATVQGGRGIYKGDDASSSEMILGQEKPGNNKGIVVATEFGVKS</sequence>
<feature type="compositionally biased region" description="Acidic residues" evidence="6">
    <location>
        <begin position="347"/>
        <end position="357"/>
    </location>
</feature>
<feature type="compositionally biased region" description="Polar residues" evidence="6">
    <location>
        <begin position="310"/>
        <end position="327"/>
    </location>
</feature>
<dbReference type="AlphaFoldDB" id="A0AAV9H3B7"/>
<name>A0AAV9H3B7_9PEZI</name>
<feature type="compositionally biased region" description="Basic and acidic residues" evidence="6">
    <location>
        <begin position="358"/>
        <end position="368"/>
    </location>
</feature>
<dbReference type="InterPro" id="IPR049326">
    <property type="entry name" value="Rhodopsin_dom_fungi"/>
</dbReference>
<evidence type="ECO:0000256" key="1">
    <source>
        <dbReference type="ARBA" id="ARBA00004141"/>
    </source>
</evidence>
<dbReference type="GO" id="GO:0016020">
    <property type="term" value="C:membrane"/>
    <property type="evidence" value="ECO:0007669"/>
    <property type="project" value="UniProtKB-SubCell"/>
</dbReference>
<feature type="transmembrane region" description="Helical" evidence="7">
    <location>
        <begin position="30"/>
        <end position="51"/>
    </location>
</feature>
<keyword evidence="3 7" id="KW-1133">Transmembrane helix</keyword>
<reference evidence="9" key="1">
    <citation type="journal article" date="2023" name="Mol. Phylogenet. Evol.">
        <title>Genome-scale phylogeny and comparative genomics of the fungal order Sordariales.</title>
        <authorList>
            <person name="Hensen N."/>
            <person name="Bonometti L."/>
            <person name="Westerberg I."/>
            <person name="Brannstrom I.O."/>
            <person name="Guillou S."/>
            <person name="Cros-Aarteil S."/>
            <person name="Calhoun S."/>
            <person name="Haridas S."/>
            <person name="Kuo A."/>
            <person name="Mondo S."/>
            <person name="Pangilinan J."/>
            <person name="Riley R."/>
            <person name="LaButti K."/>
            <person name="Andreopoulos B."/>
            <person name="Lipzen A."/>
            <person name="Chen C."/>
            <person name="Yan M."/>
            <person name="Daum C."/>
            <person name="Ng V."/>
            <person name="Clum A."/>
            <person name="Steindorff A."/>
            <person name="Ohm R.A."/>
            <person name="Martin F."/>
            <person name="Silar P."/>
            <person name="Natvig D.O."/>
            <person name="Lalanne C."/>
            <person name="Gautier V."/>
            <person name="Ament-Velasquez S.L."/>
            <person name="Kruys A."/>
            <person name="Hutchinson M.I."/>
            <person name="Powell A.J."/>
            <person name="Barry K."/>
            <person name="Miller A.N."/>
            <person name="Grigoriev I.V."/>
            <person name="Debuchy R."/>
            <person name="Gladieux P."/>
            <person name="Hiltunen Thoren M."/>
            <person name="Johannesson H."/>
        </authorList>
    </citation>
    <scope>NUCLEOTIDE SEQUENCE</scope>
    <source>
        <strain evidence="9">PSN243</strain>
    </source>
</reference>
<feature type="transmembrane region" description="Helical" evidence="7">
    <location>
        <begin position="269"/>
        <end position="289"/>
    </location>
</feature>
<dbReference type="EMBL" id="MU865915">
    <property type="protein sequence ID" value="KAK4455208.1"/>
    <property type="molecule type" value="Genomic_DNA"/>
</dbReference>
<evidence type="ECO:0000256" key="3">
    <source>
        <dbReference type="ARBA" id="ARBA00022989"/>
    </source>
</evidence>
<comment type="similarity">
    <text evidence="5">Belongs to the SAT4 family.</text>
</comment>
<dbReference type="PANTHER" id="PTHR33048:SF167">
    <property type="entry name" value="INTEGRAL MEMBRANE PROTEIN"/>
    <property type="match status" value="1"/>
</dbReference>
<gene>
    <name evidence="9" type="ORF">QBC34DRAFT_109194</name>
</gene>
<proteinExistence type="inferred from homology"/>
<feature type="domain" description="Rhodopsin" evidence="8">
    <location>
        <begin position="47"/>
        <end position="294"/>
    </location>
</feature>
<feature type="transmembrane region" description="Helical" evidence="7">
    <location>
        <begin position="105"/>
        <end position="128"/>
    </location>
</feature>
<dbReference type="Proteomes" id="UP001321760">
    <property type="component" value="Unassembled WGS sequence"/>
</dbReference>
<reference evidence="9" key="2">
    <citation type="submission" date="2023-05" db="EMBL/GenBank/DDBJ databases">
        <authorList>
            <consortium name="Lawrence Berkeley National Laboratory"/>
            <person name="Steindorff A."/>
            <person name="Hensen N."/>
            <person name="Bonometti L."/>
            <person name="Westerberg I."/>
            <person name="Brannstrom I.O."/>
            <person name="Guillou S."/>
            <person name="Cros-Aarteil S."/>
            <person name="Calhoun S."/>
            <person name="Haridas S."/>
            <person name="Kuo A."/>
            <person name="Mondo S."/>
            <person name="Pangilinan J."/>
            <person name="Riley R."/>
            <person name="Labutti K."/>
            <person name="Andreopoulos B."/>
            <person name="Lipzen A."/>
            <person name="Chen C."/>
            <person name="Yanf M."/>
            <person name="Daum C."/>
            <person name="Ng V."/>
            <person name="Clum A."/>
            <person name="Ohm R."/>
            <person name="Martin F."/>
            <person name="Silar P."/>
            <person name="Natvig D."/>
            <person name="Lalanne C."/>
            <person name="Gautier V."/>
            <person name="Ament-Velasquez S.L."/>
            <person name="Kruys A."/>
            <person name="Hutchinson M.I."/>
            <person name="Powell A.J."/>
            <person name="Barry K."/>
            <person name="Miller A.N."/>
            <person name="Grigoriev I.V."/>
            <person name="Debuchy R."/>
            <person name="Gladieux P."/>
            <person name="Thoren M.H."/>
            <person name="Johannesson H."/>
        </authorList>
    </citation>
    <scope>NUCLEOTIDE SEQUENCE</scope>
    <source>
        <strain evidence="9">PSN243</strain>
    </source>
</reference>
<evidence type="ECO:0000256" key="7">
    <source>
        <dbReference type="SAM" id="Phobius"/>
    </source>
</evidence>
<dbReference type="Pfam" id="PF20684">
    <property type="entry name" value="Fung_rhodopsin"/>
    <property type="match status" value="1"/>
</dbReference>
<dbReference type="PANTHER" id="PTHR33048">
    <property type="entry name" value="PTH11-LIKE INTEGRAL MEMBRANE PROTEIN (AFU_ORTHOLOGUE AFUA_5G11245)"/>
    <property type="match status" value="1"/>
</dbReference>
<dbReference type="InterPro" id="IPR052337">
    <property type="entry name" value="SAT4-like"/>
</dbReference>
<evidence type="ECO:0000313" key="10">
    <source>
        <dbReference type="Proteomes" id="UP001321760"/>
    </source>
</evidence>
<feature type="transmembrane region" description="Helical" evidence="7">
    <location>
        <begin position="233"/>
        <end position="257"/>
    </location>
</feature>
<feature type="transmembrane region" description="Helical" evidence="7">
    <location>
        <begin position="140"/>
        <end position="165"/>
    </location>
</feature>
<organism evidence="9 10">
    <name type="scientific">Podospora aff. communis PSN243</name>
    <dbReference type="NCBI Taxonomy" id="3040156"/>
    <lineage>
        <taxon>Eukaryota</taxon>
        <taxon>Fungi</taxon>
        <taxon>Dikarya</taxon>
        <taxon>Ascomycota</taxon>
        <taxon>Pezizomycotina</taxon>
        <taxon>Sordariomycetes</taxon>
        <taxon>Sordariomycetidae</taxon>
        <taxon>Sordariales</taxon>
        <taxon>Podosporaceae</taxon>
        <taxon>Podospora</taxon>
    </lineage>
</organism>
<keyword evidence="10" id="KW-1185">Reference proteome</keyword>
<keyword evidence="2 7" id="KW-0812">Transmembrane</keyword>
<comment type="subcellular location">
    <subcellularLocation>
        <location evidence="1">Membrane</location>
        <topology evidence="1">Multi-pass membrane protein</topology>
    </subcellularLocation>
</comment>
<protein>
    <recommendedName>
        <fullName evidence="8">Rhodopsin domain-containing protein</fullName>
    </recommendedName>
</protein>
<evidence type="ECO:0000259" key="8">
    <source>
        <dbReference type="Pfam" id="PF20684"/>
    </source>
</evidence>
<keyword evidence="4 7" id="KW-0472">Membrane</keyword>
<accession>A0AAV9H3B7</accession>
<feature type="transmembrane region" description="Helical" evidence="7">
    <location>
        <begin position="63"/>
        <end position="85"/>
    </location>
</feature>
<evidence type="ECO:0000256" key="4">
    <source>
        <dbReference type="ARBA" id="ARBA00023136"/>
    </source>
</evidence>
<evidence type="ECO:0000256" key="6">
    <source>
        <dbReference type="SAM" id="MobiDB-lite"/>
    </source>
</evidence>
<feature type="transmembrane region" description="Helical" evidence="7">
    <location>
        <begin position="199"/>
        <end position="221"/>
    </location>
</feature>
<evidence type="ECO:0000313" key="9">
    <source>
        <dbReference type="EMBL" id="KAK4455208.1"/>
    </source>
</evidence>
<evidence type="ECO:0000256" key="5">
    <source>
        <dbReference type="ARBA" id="ARBA00038359"/>
    </source>
</evidence>
<evidence type="ECO:0000256" key="2">
    <source>
        <dbReference type="ARBA" id="ARBA00022692"/>
    </source>
</evidence>
<feature type="region of interest" description="Disordered" evidence="6">
    <location>
        <begin position="303"/>
        <end position="368"/>
    </location>
</feature>
<comment type="caution">
    <text evidence="9">The sequence shown here is derived from an EMBL/GenBank/DDBJ whole genome shotgun (WGS) entry which is preliminary data.</text>
</comment>